<sequence>MKFFATCAALAALPIAFAAPSTGKSCPVAKPKPGHGKGDLKDFPFCFTSTYQIVATPDQVVNANNTATPGEPGAIGYYNYGIQSEMDLICWHITLKGVTGPYQSPARTATHIHQANKGMNGPPRIAFPNPEPADTGADTVKVSMGCMVGPFTTGVLANGTDTGAGFTVKQIEENPSNFFTDAHTTTYVAGVVRGQMDQ</sequence>
<dbReference type="Pfam" id="PF07452">
    <property type="entry name" value="CHRD"/>
    <property type="match status" value="1"/>
</dbReference>
<proteinExistence type="predicted"/>
<dbReference type="RefSeq" id="XP_008714450.1">
    <property type="nucleotide sequence ID" value="XM_008716228.1"/>
</dbReference>
<dbReference type="HOGENOM" id="CLU_063722_0_0_1"/>
<feature type="region of interest" description="Disordered" evidence="1">
    <location>
        <begin position="115"/>
        <end position="134"/>
    </location>
</feature>
<evidence type="ECO:0000256" key="2">
    <source>
        <dbReference type="SAM" id="SignalP"/>
    </source>
</evidence>
<evidence type="ECO:0000313" key="4">
    <source>
        <dbReference type="EMBL" id="ETN42714.1"/>
    </source>
</evidence>
<reference evidence="4 5" key="1">
    <citation type="submission" date="2013-03" db="EMBL/GenBank/DDBJ databases">
        <title>The Genome Sequence of Phialophora europaea CBS 101466.</title>
        <authorList>
            <consortium name="The Broad Institute Genomics Platform"/>
            <person name="Cuomo C."/>
            <person name="de Hoog S."/>
            <person name="Gorbushina A."/>
            <person name="Walker B."/>
            <person name="Young S.K."/>
            <person name="Zeng Q."/>
            <person name="Gargeya S."/>
            <person name="Fitzgerald M."/>
            <person name="Haas B."/>
            <person name="Abouelleil A."/>
            <person name="Allen A.W."/>
            <person name="Alvarado L."/>
            <person name="Arachchi H.M."/>
            <person name="Berlin A.M."/>
            <person name="Chapman S.B."/>
            <person name="Gainer-Dewar J."/>
            <person name="Goldberg J."/>
            <person name="Griggs A."/>
            <person name="Gujja S."/>
            <person name="Hansen M."/>
            <person name="Howarth C."/>
            <person name="Imamovic A."/>
            <person name="Ireland A."/>
            <person name="Larimer J."/>
            <person name="McCowan C."/>
            <person name="Murphy C."/>
            <person name="Pearson M."/>
            <person name="Poon T.W."/>
            <person name="Priest M."/>
            <person name="Roberts A."/>
            <person name="Saif S."/>
            <person name="Shea T."/>
            <person name="Sisk P."/>
            <person name="Sykes S."/>
            <person name="Wortman J."/>
            <person name="Nusbaum C."/>
            <person name="Birren B."/>
        </authorList>
    </citation>
    <scope>NUCLEOTIDE SEQUENCE [LARGE SCALE GENOMIC DNA]</scope>
    <source>
        <strain evidence="4 5">CBS 101466</strain>
    </source>
</reference>
<evidence type="ECO:0000313" key="5">
    <source>
        <dbReference type="Proteomes" id="UP000030752"/>
    </source>
</evidence>
<dbReference type="GeneID" id="19969211"/>
<feature type="signal peptide" evidence="2">
    <location>
        <begin position="1"/>
        <end position="18"/>
    </location>
</feature>
<evidence type="ECO:0000256" key="1">
    <source>
        <dbReference type="SAM" id="MobiDB-lite"/>
    </source>
</evidence>
<organism evidence="4 5">
    <name type="scientific">Cyphellophora europaea (strain CBS 101466)</name>
    <name type="common">Phialophora europaea</name>
    <dbReference type="NCBI Taxonomy" id="1220924"/>
    <lineage>
        <taxon>Eukaryota</taxon>
        <taxon>Fungi</taxon>
        <taxon>Dikarya</taxon>
        <taxon>Ascomycota</taxon>
        <taxon>Pezizomycotina</taxon>
        <taxon>Eurotiomycetes</taxon>
        <taxon>Chaetothyriomycetidae</taxon>
        <taxon>Chaetothyriales</taxon>
        <taxon>Cyphellophoraceae</taxon>
        <taxon>Cyphellophora</taxon>
    </lineage>
</organism>
<keyword evidence="2" id="KW-0732">Signal</keyword>
<feature type="domain" description="CHRD" evidence="3">
    <location>
        <begin position="49"/>
        <end position="198"/>
    </location>
</feature>
<accession>W2S422</accession>
<dbReference type="OrthoDB" id="3554264at2759"/>
<keyword evidence="5" id="KW-1185">Reference proteome</keyword>
<dbReference type="VEuPathDB" id="FungiDB:HMPREF1541_01872"/>
<gene>
    <name evidence="4" type="ORF">HMPREF1541_01872</name>
</gene>
<protein>
    <recommendedName>
        <fullName evidence="3">CHRD domain-containing protein</fullName>
    </recommendedName>
</protein>
<dbReference type="eggNOG" id="ENOG502S4XH">
    <property type="taxonomic scope" value="Eukaryota"/>
</dbReference>
<dbReference type="InterPro" id="IPR010895">
    <property type="entry name" value="CHRD"/>
</dbReference>
<dbReference type="Proteomes" id="UP000030752">
    <property type="component" value="Unassembled WGS sequence"/>
</dbReference>
<dbReference type="InParanoid" id="W2S422"/>
<dbReference type="EMBL" id="KB822718">
    <property type="protein sequence ID" value="ETN42714.1"/>
    <property type="molecule type" value="Genomic_DNA"/>
</dbReference>
<dbReference type="SMART" id="SM00754">
    <property type="entry name" value="CHRD"/>
    <property type="match status" value="1"/>
</dbReference>
<name>W2S422_CYPE1</name>
<feature type="chain" id="PRO_5004824078" description="CHRD domain-containing protein" evidence="2">
    <location>
        <begin position="19"/>
        <end position="198"/>
    </location>
</feature>
<dbReference type="AlphaFoldDB" id="W2S422"/>
<evidence type="ECO:0000259" key="3">
    <source>
        <dbReference type="SMART" id="SM00754"/>
    </source>
</evidence>